<name>A0AA37ST93_9BACT</name>
<proteinExistence type="predicted"/>
<comment type="caution">
    <text evidence="1">The sequence shown here is derived from an EMBL/GenBank/DDBJ whole genome shotgun (WGS) entry which is preliminary data.</text>
</comment>
<evidence type="ECO:0000313" key="1">
    <source>
        <dbReference type="EMBL" id="GLR19234.1"/>
    </source>
</evidence>
<accession>A0AA37ST93</accession>
<evidence type="ECO:0000313" key="2">
    <source>
        <dbReference type="Proteomes" id="UP001156666"/>
    </source>
</evidence>
<dbReference type="Proteomes" id="UP001156666">
    <property type="component" value="Unassembled WGS sequence"/>
</dbReference>
<reference evidence="1" key="1">
    <citation type="journal article" date="2014" name="Int. J. Syst. Evol. Microbiol.">
        <title>Complete genome sequence of Corynebacterium casei LMG S-19264T (=DSM 44701T), isolated from a smear-ripened cheese.</title>
        <authorList>
            <consortium name="US DOE Joint Genome Institute (JGI-PGF)"/>
            <person name="Walter F."/>
            <person name="Albersmeier A."/>
            <person name="Kalinowski J."/>
            <person name="Ruckert C."/>
        </authorList>
    </citation>
    <scope>NUCLEOTIDE SEQUENCE</scope>
    <source>
        <strain evidence="1">NBRC 108769</strain>
    </source>
</reference>
<sequence length="76" mass="8930">MIKYTKNNLKKMEQYLADHDFKLIYEKGQFKSGYCIVNKSNIIVVNKFFDTEGRINALQEIIPQLNIGEGIFEKQK</sequence>
<reference evidence="1" key="2">
    <citation type="submission" date="2023-01" db="EMBL/GenBank/DDBJ databases">
        <title>Draft genome sequence of Portibacter lacus strain NBRC 108769.</title>
        <authorList>
            <person name="Sun Q."/>
            <person name="Mori K."/>
        </authorList>
    </citation>
    <scope>NUCLEOTIDE SEQUENCE</scope>
    <source>
        <strain evidence="1">NBRC 108769</strain>
    </source>
</reference>
<organism evidence="1 2">
    <name type="scientific">Portibacter lacus</name>
    <dbReference type="NCBI Taxonomy" id="1099794"/>
    <lineage>
        <taxon>Bacteria</taxon>
        <taxon>Pseudomonadati</taxon>
        <taxon>Bacteroidota</taxon>
        <taxon>Saprospiria</taxon>
        <taxon>Saprospirales</taxon>
        <taxon>Haliscomenobacteraceae</taxon>
        <taxon>Portibacter</taxon>
    </lineage>
</organism>
<dbReference type="AlphaFoldDB" id="A0AA37ST93"/>
<keyword evidence="2" id="KW-1185">Reference proteome</keyword>
<gene>
    <name evidence="1" type="ORF">GCM10007940_38500</name>
</gene>
<dbReference type="EMBL" id="BSOH01000027">
    <property type="protein sequence ID" value="GLR19234.1"/>
    <property type="molecule type" value="Genomic_DNA"/>
</dbReference>
<protein>
    <submittedName>
        <fullName evidence="1">Uncharacterized protein</fullName>
    </submittedName>
</protein>